<evidence type="ECO:0000256" key="7">
    <source>
        <dbReference type="ARBA" id="ARBA00022989"/>
    </source>
</evidence>
<dbReference type="EnsemblPlants" id="Kaladp0030s0052.1.v1.1">
    <property type="protein sequence ID" value="Kaladp0030s0052.1.v1.1"/>
    <property type="gene ID" value="Kaladp0030s0052.v1.1"/>
</dbReference>
<dbReference type="AlphaFoldDB" id="A0A7N0TBA1"/>
<proteinExistence type="inferred from homology"/>
<evidence type="ECO:0000256" key="5">
    <source>
        <dbReference type="ARBA" id="ARBA00022729"/>
    </source>
</evidence>
<dbReference type="Pfam" id="PF08263">
    <property type="entry name" value="LRRNT_2"/>
    <property type="match status" value="1"/>
</dbReference>
<reference evidence="12" key="1">
    <citation type="submission" date="2021-01" db="UniProtKB">
        <authorList>
            <consortium name="EnsemblPlants"/>
        </authorList>
    </citation>
    <scope>IDENTIFICATION</scope>
</reference>
<evidence type="ECO:0000256" key="10">
    <source>
        <dbReference type="SAM" id="SignalP"/>
    </source>
</evidence>
<evidence type="ECO:0000256" key="4">
    <source>
        <dbReference type="ARBA" id="ARBA00022692"/>
    </source>
</evidence>
<keyword evidence="9" id="KW-0325">Glycoprotein</keyword>
<comment type="subcellular location">
    <subcellularLocation>
        <location evidence="1">Membrane</location>
        <topology evidence="1">Single-pass type I membrane protein</topology>
    </subcellularLocation>
</comment>
<evidence type="ECO:0000256" key="3">
    <source>
        <dbReference type="ARBA" id="ARBA00022614"/>
    </source>
</evidence>
<keyword evidence="7" id="KW-1133">Transmembrane helix</keyword>
<dbReference type="InterPro" id="IPR013210">
    <property type="entry name" value="LRR_N_plant-typ"/>
</dbReference>
<protein>
    <recommendedName>
        <fullName evidence="11">Leucine-rich repeat-containing N-terminal plant-type domain-containing protein</fullName>
    </recommendedName>
</protein>
<sequence length="187" mass="20137">MTMMTSPPTLFAILSLALIALLAPPTSGDESSRTDVVALIALKQSLSDPDHYLATWDPNSAHACGWDYITCDIFGRVTTVDLGVKNLSGELVPQLGNLTALQYLDLYSNSIRGGFPPELGRLSNLIAMDLSNNNLSGPIPESFGNLVELEYLRVNDNPGLEGVIPLAVVTLPNLLVLDINNTHLRLP</sequence>
<feature type="signal peptide" evidence="10">
    <location>
        <begin position="1"/>
        <end position="28"/>
    </location>
</feature>
<dbReference type="Proteomes" id="UP000594263">
    <property type="component" value="Unplaced"/>
</dbReference>
<dbReference type="FunFam" id="3.80.10.10:FF:000275">
    <property type="entry name" value="Leucine-rich repeat receptor-like protein kinase"/>
    <property type="match status" value="1"/>
</dbReference>
<evidence type="ECO:0000256" key="1">
    <source>
        <dbReference type="ARBA" id="ARBA00004479"/>
    </source>
</evidence>
<dbReference type="GO" id="GO:0016020">
    <property type="term" value="C:membrane"/>
    <property type="evidence" value="ECO:0007669"/>
    <property type="project" value="UniProtKB-SubCell"/>
</dbReference>
<name>A0A7N0TBA1_KALFE</name>
<dbReference type="InterPro" id="IPR032675">
    <property type="entry name" value="LRR_dom_sf"/>
</dbReference>
<feature type="chain" id="PRO_5029716698" description="Leucine-rich repeat-containing N-terminal plant-type domain-containing protein" evidence="10">
    <location>
        <begin position="29"/>
        <end position="187"/>
    </location>
</feature>
<comment type="similarity">
    <text evidence="2">Belongs to the RLP family.</text>
</comment>
<keyword evidence="5 10" id="KW-0732">Signal</keyword>
<dbReference type="PANTHER" id="PTHR47988">
    <property type="entry name" value="SOMATIC EMBRYOGENESIS RECEPTOR KINASE 1"/>
    <property type="match status" value="1"/>
</dbReference>
<evidence type="ECO:0000313" key="13">
    <source>
        <dbReference type="Proteomes" id="UP000594263"/>
    </source>
</evidence>
<dbReference type="Gene3D" id="3.80.10.10">
    <property type="entry name" value="Ribonuclease Inhibitor"/>
    <property type="match status" value="1"/>
</dbReference>
<dbReference type="Pfam" id="PF00560">
    <property type="entry name" value="LRR_1"/>
    <property type="match status" value="2"/>
</dbReference>
<keyword evidence="8" id="KW-0472">Membrane</keyword>
<keyword evidence="6" id="KW-0677">Repeat</keyword>
<organism evidence="12 13">
    <name type="scientific">Kalanchoe fedtschenkoi</name>
    <name type="common">Lavender scallops</name>
    <name type="synonym">South American air plant</name>
    <dbReference type="NCBI Taxonomy" id="63787"/>
    <lineage>
        <taxon>Eukaryota</taxon>
        <taxon>Viridiplantae</taxon>
        <taxon>Streptophyta</taxon>
        <taxon>Embryophyta</taxon>
        <taxon>Tracheophyta</taxon>
        <taxon>Spermatophyta</taxon>
        <taxon>Magnoliopsida</taxon>
        <taxon>eudicotyledons</taxon>
        <taxon>Gunneridae</taxon>
        <taxon>Pentapetalae</taxon>
        <taxon>Saxifragales</taxon>
        <taxon>Crassulaceae</taxon>
        <taxon>Kalanchoe</taxon>
    </lineage>
</organism>
<evidence type="ECO:0000259" key="11">
    <source>
        <dbReference type="Pfam" id="PF08263"/>
    </source>
</evidence>
<dbReference type="SUPFAM" id="SSF52058">
    <property type="entry name" value="L domain-like"/>
    <property type="match status" value="1"/>
</dbReference>
<evidence type="ECO:0000256" key="8">
    <source>
        <dbReference type="ARBA" id="ARBA00023136"/>
    </source>
</evidence>
<keyword evidence="3" id="KW-0433">Leucine-rich repeat</keyword>
<keyword evidence="13" id="KW-1185">Reference proteome</keyword>
<evidence type="ECO:0000256" key="9">
    <source>
        <dbReference type="ARBA" id="ARBA00023180"/>
    </source>
</evidence>
<evidence type="ECO:0000256" key="2">
    <source>
        <dbReference type="ARBA" id="ARBA00009592"/>
    </source>
</evidence>
<accession>A0A7N0TBA1</accession>
<dbReference type="Gramene" id="Kaladp0030s0052.1.v1.1">
    <property type="protein sequence ID" value="Kaladp0030s0052.1.v1.1"/>
    <property type="gene ID" value="Kaladp0030s0052.v1.1"/>
</dbReference>
<dbReference type="InterPro" id="IPR001611">
    <property type="entry name" value="Leu-rich_rpt"/>
</dbReference>
<evidence type="ECO:0000256" key="6">
    <source>
        <dbReference type="ARBA" id="ARBA00022737"/>
    </source>
</evidence>
<evidence type="ECO:0000313" key="12">
    <source>
        <dbReference type="EnsemblPlants" id="Kaladp0030s0052.1.v1.1"/>
    </source>
</evidence>
<feature type="domain" description="Leucine-rich repeat-containing N-terminal plant-type" evidence="11">
    <location>
        <begin position="34"/>
        <end position="72"/>
    </location>
</feature>
<keyword evidence="4" id="KW-0812">Transmembrane</keyword>